<dbReference type="PANTHER" id="PTHR33418">
    <property type="entry name" value="HELICASE-ASSOCIATED"/>
    <property type="match status" value="1"/>
</dbReference>
<organism evidence="2 3">
    <name type="scientific">Pseudo-nitzschia multistriata</name>
    <dbReference type="NCBI Taxonomy" id="183589"/>
    <lineage>
        <taxon>Eukaryota</taxon>
        <taxon>Sar</taxon>
        <taxon>Stramenopiles</taxon>
        <taxon>Ochrophyta</taxon>
        <taxon>Bacillariophyta</taxon>
        <taxon>Bacillariophyceae</taxon>
        <taxon>Bacillariophycidae</taxon>
        <taxon>Bacillariales</taxon>
        <taxon>Bacillariaceae</taxon>
        <taxon>Pseudo-nitzschia</taxon>
    </lineage>
</organism>
<dbReference type="PANTHER" id="PTHR33418:SF1">
    <property type="entry name" value="HELICASE-ASSOCIATED DOMAIN-CONTAINING PROTEIN"/>
    <property type="match status" value="1"/>
</dbReference>
<feature type="domain" description="Helicase-associated" evidence="1">
    <location>
        <begin position="390"/>
        <end position="469"/>
    </location>
</feature>
<evidence type="ECO:0000313" key="3">
    <source>
        <dbReference type="Proteomes" id="UP000291116"/>
    </source>
</evidence>
<accession>A0A448YZK2</accession>
<sequence length="652" mass="76458">MRLFRSLSTLLPTKASRSVNVNPNETVPRLRTTKEVLIRRLGSNRASAHCDAISTKSDRRQSDLIDYKFSPAVVSLRKFGTLVDLIGGLDYQQERRFINEQFLNYGRESSRVSRAVLPPAHCLRSRDKRHKLSTSSAAVSETLLRTENQSHSDDDLTTIADLHSKLDPTDKVMIDFLMKYKAKHGDCHVPTGKTKSTREERTKLNVPVEVADWVVKQRKQYRVSNTKKGKLSKSLAVRIVVLESIGFMWSCREAHWQRCFNKFKKLQCENKEQETLPKIREGDPHLHSWIDQQRKAYKKGTMPSEREDLLRSINFVFDPNDARWWKNYQNLHRYQKEHGDTMVPLVDDDESPNYLGQWVARQRRFHHQNVLSRDRTKALNDIDFTWDPDAETWDKYYTQLCDFYQKHNHTRVPKTMGPLWNWVDRQRRSYRKRLRLGDSQKCDDETVSEGAVKSLITKENVQKLSSIGFEWEDTSPKVEAEERIKRLMNVTFELSIHDENWANHFENLCAFQREFKHFSIPTGSGKYKELHAWVRHTRYLYNANKLPPNRIELLDGIGFPWTAGLAKWDRLYEDLVSFHKKHGHTNVPVKKIELHRWTKQQKARCGSMDEDCDLNKLQAEARAARIKRLGTLKKVFSGKEKNTNNNKEHTNT</sequence>
<evidence type="ECO:0000313" key="2">
    <source>
        <dbReference type="EMBL" id="VEU35206.1"/>
    </source>
</evidence>
<dbReference type="Gene3D" id="6.10.140.530">
    <property type="match status" value="6"/>
</dbReference>
<name>A0A448YZK2_9STRA</name>
<keyword evidence="3" id="KW-1185">Reference proteome</keyword>
<feature type="domain" description="Helicase-associated" evidence="1">
    <location>
        <begin position="321"/>
        <end position="384"/>
    </location>
</feature>
<feature type="domain" description="Helicase-associated" evidence="1">
    <location>
        <begin position="253"/>
        <end position="315"/>
    </location>
</feature>
<reference evidence="2 3" key="1">
    <citation type="submission" date="2019-01" db="EMBL/GenBank/DDBJ databases">
        <authorList>
            <person name="Ferrante I. M."/>
        </authorList>
    </citation>
    <scope>NUCLEOTIDE SEQUENCE [LARGE SCALE GENOMIC DNA]</scope>
    <source>
        <strain evidence="2 3">B856</strain>
    </source>
</reference>
<dbReference type="EMBL" id="CAACVS010000052">
    <property type="protein sequence ID" value="VEU35206.1"/>
    <property type="molecule type" value="Genomic_DNA"/>
</dbReference>
<gene>
    <name evidence="2" type="ORF">PSNMU_V1.4_AUG-EV-PASAV3_0019350</name>
</gene>
<dbReference type="Proteomes" id="UP000291116">
    <property type="component" value="Unassembled WGS sequence"/>
</dbReference>
<dbReference type="Pfam" id="PF03457">
    <property type="entry name" value="HA"/>
    <property type="match status" value="6"/>
</dbReference>
<feature type="domain" description="Helicase-associated" evidence="1">
    <location>
        <begin position="566"/>
        <end position="617"/>
    </location>
</feature>
<dbReference type="InterPro" id="IPR005114">
    <property type="entry name" value="Helicase_assoc"/>
</dbReference>
<protein>
    <recommendedName>
        <fullName evidence="1">Helicase-associated domain-containing protein</fullName>
    </recommendedName>
</protein>
<dbReference type="OrthoDB" id="43285at2759"/>
<proteinExistence type="predicted"/>
<feature type="domain" description="Helicase-associated" evidence="1">
    <location>
        <begin position="497"/>
        <end position="559"/>
    </location>
</feature>
<feature type="domain" description="Helicase-associated" evidence="1">
    <location>
        <begin position="177"/>
        <end position="247"/>
    </location>
</feature>
<evidence type="ECO:0000259" key="1">
    <source>
        <dbReference type="Pfam" id="PF03457"/>
    </source>
</evidence>
<dbReference type="AlphaFoldDB" id="A0A448YZK2"/>